<dbReference type="GO" id="GO:0004326">
    <property type="term" value="F:tetrahydrofolylpolyglutamate synthase activity"/>
    <property type="evidence" value="ECO:0007669"/>
    <property type="project" value="InterPro"/>
</dbReference>
<proteinExistence type="inferred from homology"/>
<dbReference type="GO" id="GO:0008360">
    <property type="term" value="P:regulation of cell shape"/>
    <property type="evidence" value="ECO:0007669"/>
    <property type="project" value="UniProtKB-KW"/>
</dbReference>
<keyword evidence="4 11" id="KW-0132">Cell division</keyword>
<feature type="binding site" evidence="11">
    <location>
        <position position="371"/>
    </location>
    <ligand>
        <name>meso-2,6-diaminopimelate</name>
        <dbReference type="ChEBI" id="CHEBI:57791"/>
    </ligand>
</feature>
<dbReference type="SUPFAM" id="SSF53623">
    <property type="entry name" value="MurD-like peptide ligases, catalytic domain"/>
    <property type="match status" value="1"/>
</dbReference>
<comment type="caution">
    <text evidence="11">Lacks conserved residue(s) required for the propagation of feature annotation.</text>
</comment>
<evidence type="ECO:0000256" key="11">
    <source>
        <dbReference type="HAMAP-Rule" id="MF_00208"/>
    </source>
</evidence>
<dbReference type="SUPFAM" id="SSF53244">
    <property type="entry name" value="MurD-like peptide ligases, peptide-binding domain"/>
    <property type="match status" value="1"/>
</dbReference>
<name>A0A9C9ENJ6_UNCW3</name>
<comment type="PTM">
    <text evidence="11">Carboxylation is probably crucial for Mg(2+) binding and, consequently, for the gamma-phosphate positioning of ATP.</text>
</comment>
<dbReference type="Pfam" id="PF08245">
    <property type="entry name" value="Mur_ligase_M"/>
    <property type="match status" value="1"/>
</dbReference>
<keyword evidence="10 11" id="KW-0961">Cell wall biogenesis/degradation</keyword>
<feature type="binding site" evidence="11">
    <location>
        <begin position="395"/>
        <end position="398"/>
    </location>
    <ligand>
        <name>meso-2,6-diaminopimelate</name>
        <dbReference type="ChEBI" id="CHEBI:57791"/>
    </ligand>
</feature>
<comment type="cofactor">
    <cofactor evidence="11">
        <name>Mg(2+)</name>
        <dbReference type="ChEBI" id="CHEBI:18420"/>
    </cofactor>
</comment>
<keyword evidence="8 11" id="KW-0573">Peptidoglycan synthesis</keyword>
<feature type="binding site" evidence="11">
    <location>
        <position position="29"/>
    </location>
    <ligand>
        <name>UDP-N-acetyl-alpha-D-muramoyl-L-alanyl-D-glutamate</name>
        <dbReference type="ChEBI" id="CHEBI:83900"/>
    </ligand>
</feature>
<comment type="subcellular location">
    <subcellularLocation>
        <location evidence="11 12">Cytoplasm</location>
    </subcellularLocation>
</comment>
<dbReference type="Proteomes" id="UP000885826">
    <property type="component" value="Unassembled WGS sequence"/>
</dbReference>
<dbReference type="NCBIfam" id="NF001124">
    <property type="entry name" value="PRK00139.1-2"/>
    <property type="match status" value="1"/>
</dbReference>
<feature type="binding site" evidence="11">
    <location>
        <begin position="148"/>
        <end position="149"/>
    </location>
    <ligand>
        <name>UDP-N-acetyl-alpha-D-muramoyl-L-alanyl-D-glutamate</name>
        <dbReference type="ChEBI" id="CHEBI:83900"/>
    </ligand>
</feature>
<evidence type="ECO:0000259" key="14">
    <source>
        <dbReference type="Pfam" id="PF02875"/>
    </source>
</evidence>
<evidence type="ECO:0000259" key="13">
    <source>
        <dbReference type="Pfam" id="PF01225"/>
    </source>
</evidence>
<evidence type="ECO:0000313" key="16">
    <source>
        <dbReference type="EMBL" id="HEC79249.1"/>
    </source>
</evidence>
<comment type="caution">
    <text evidence="16">The sequence shown here is derived from an EMBL/GenBank/DDBJ whole genome shotgun (WGS) entry which is preliminary data.</text>
</comment>
<keyword evidence="11" id="KW-0460">Magnesium</keyword>
<dbReference type="GO" id="GO:0071555">
    <property type="term" value="P:cell wall organization"/>
    <property type="evidence" value="ECO:0007669"/>
    <property type="project" value="UniProtKB-KW"/>
</dbReference>
<dbReference type="Gene3D" id="3.90.190.20">
    <property type="entry name" value="Mur ligase, C-terminal domain"/>
    <property type="match status" value="1"/>
</dbReference>
<evidence type="ECO:0000256" key="7">
    <source>
        <dbReference type="ARBA" id="ARBA00022960"/>
    </source>
</evidence>
<dbReference type="InterPro" id="IPR018109">
    <property type="entry name" value="Folylpolyglutamate_synth_CS"/>
</dbReference>
<comment type="similarity">
    <text evidence="1 11">Belongs to the MurCDEF family. MurE subfamily.</text>
</comment>
<evidence type="ECO:0000259" key="15">
    <source>
        <dbReference type="Pfam" id="PF08245"/>
    </source>
</evidence>
<comment type="function">
    <text evidence="11">Catalyzes the addition of meso-diaminopimelic acid to the nucleotide precursor UDP-N-acetylmuramoyl-L-alanyl-D-glutamate (UMAG) in the biosynthesis of bacterial cell-wall peptidoglycan.</text>
</comment>
<evidence type="ECO:0000256" key="3">
    <source>
        <dbReference type="ARBA" id="ARBA00022598"/>
    </source>
</evidence>
<protein>
    <recommendedName>
        <fullName evidence="11">UDP-N-acetylmuramoyl-L-alanyl-D-glutamate--2,6-diaminopimelate ligase</fullName>
        <ecNumber evidence="11">6.3.2.13</ecNumber>
    </recommendedName>
    <alternativeName>
        <fullName evidence="11">Meso-A2pm-adding enzyme</fullName>
    </alternativeName>
    <alternativeName>
        <fullName evidence="11">Meso-diaminopimelate-adding enzyme</fullName>
    </alternativeName>
    <alternativeName>
        <fullName evidence="11">UDP-MurNAc-L-Ala-D-Glu:meso-diaminopimelate ligase</fullName>
    </alternativeName>
    <alternativeName>
        <fullName evidence="11">UDP-MurNAc-tripeptide synthetase</fullName>
    </alternativeName>
    <alternativeName>
        <fullName evidence="11">UDP-N-acetylmuramyl-tripeptide synthetase</fullName>
    </alternativeName>
</protein>
<feature type="binding site" evidence="11">
    <location>
        <position position="449"/>
    </location>
    <ligand>
        <name>meso-2,6-diaminopimelate</name>
        <dbReference type="ChEBI" id="CHEBI:57791"/>
    </ligand>
</feature>
<evidence type="ECO:0000256" key="9">
    <source>
        <dbReference type="ARBA" id="ARBA00023306"/>
    </source>
</evidence>
<comment type="catalytic activity">
    <reaction evidence="11">
        <text>UDP-N-acetyl-alpha-D-muramoyl-L-alanyl-D-glutamate + meso-2,6-diaminopimelate + ATP = UDP-N-acetyl-alpha-D-muramoyl-L-alanyl-gamma-D-glutamyl-meso-2,6-diaminopimelate + ADP + phosphate + H(+)</text>
        <dbReference type="Rhea" id="RHEA:23676"/>
        <dbReference type="ChEBI" id="CHEBI:15378"/>
        <dbReference type="ChEBI" id="CHEBI:30616"/>
        <dbReference type="ChEBI" id="CHEBI:43474"/>
        <dbReference type="ChEBI" id="CHEBI:57791"/>
        <dbReference type="ChEBI" id="CHEBI:83900"/>
        <dbReference type="ChEBI" id="CHEBI:83905"/>
        <dbReference type="ChEBI" id="CHEBI:456216"/>
        <dbReference type="EC" id="6.3.2.13"/>
    </reaction>
</comment>
<dbReference type="InterPro" id="IPR000713">
    <property type="entry name" value="Mur_ligase_N"/>
</dbReference>
<dbReference type="InterPro" id="IPR013221">
    <property type="entry name" value="Mur_ligase_cen"/>
</dbReference>
<keyword evidence="9 11" id="KW-0131">Cell cycle</keyword>
<evidence type="ECO:0000256" key="4">
    <source>
        <dbReference type="ARBA" id="ARBA00022618"/>
    </source>
</evidence>
<feature type="modified residue" description="N6-carboxylysine" evidence="11">
    <location>
        <position position="215"/>
    </location>
</feature>
<feature type="binding site" evidence="11">
    <location>
        <position position="183"/>
    </location>
    <ligand>
        <name>UDP-N-acetyl-alpha-D-muramoyl-L-alanyl-D-glutamate</name>
        <dbReference type="ChEBI" id="CHEBI:83900"/>
    </ligand>
</feature>
<dbReference type="Pfam" id="PF01225">
    <property type="entry name" value="Mur_ligase"/>
    <property type="match status" value="1"/>
</dbReference>
<dbReference type="InterPro" id="IPR035911">
    <property type="entry name" value="MurE/MurF_N"/>
</dbReference>
<dbReference type="Pfam" id="PF02875">
    <property type="entry name" value="Mur_ligase_C"/>
    <property type="match status" value="1"/>
</dbReference>
<dbReference type="InterPro" id="IPR036565">
    <property type="entry name" value="Mur-like_cat_sf"/>
</dbReference>
<dbReference type="InterPro" id="IPR036615">
    <property type="entry name" value="Mur_ligase_C_dom_sf"/>
</dbReference>
<dbReference type="SUPFAM" id="SSF63418">
    <property type="entry name" value="MurE/MurF N-terminal domain"/>
    <property type="match status" value="1"/>
</dbReference>
<dbReference type="Gene3D" id="3.40.1390.10">
    <property type="entry name" value="MurE/MurF, N-terminal domain"/>
    <property type="match status" value="1"/>
</dbReference>
<accession>A0A9C9ENJ6</accession>
<feature type="domain" description="Mur ligase C-terminal" evidence="14">
    <location>
        <begin position="326"/>
        <end position="447"/>
    </location>
</feature>
<dbReference type="NCBIfam" id="NF001126">
    <property type="entry name" value="PRK00139.1-4"/>
    <property type="match status" value="1"/>
</dbReference>
<feature type="domain" description="Mur ligase central" evidence="15">
    <location>
        <begin position="104"/>
        <end position="303"/>
    </location>
</feature>
<feature type="binding site" evidence="11">
    <location>
        <begin position="106"/>
        <end position="112"/>
    </location>
    <ligand>
        <name>ATP</name>
        <dbReference type="ChEBI" id="CHEBI:30616"/>
    </ligand>
</feature>
<evidence type="ECO:0000256" key="5">
    <source>
        <dbReference type="ARBA" id="ARBA00022741"/>
    </source>
</evidence>
<dbReference type="GO" id="GO:0008765">
    <property type="term" value="F:UDP-N-acetylmuramoylalanyl-D-glutamate-2,6-diaminopimelate ligase activity"/>
    <property type="evidence" value="ECO:0007669"/>
    <property type="project" value="UniProtKB-UniRule"/>
</dbReference>
<dbReference type="PANTHER" id="PTHR23135:SF4">
    <property type="entry name" value="UDP-N-ACETYLMURAMOYL-L-ALANYL-D-GLUTAMATE--2,6-DIAMINOPIMELATE LIGASE MURE HOMOLOG, CHLOROPLASTIC"/>
    <property type="match status" value="1"/>
</dbReference>
<dbReference type="HAMAP" id="MF_00208">
    <property type="entry name" value="MurE"/>
    <property type="match status" value="1"/>
</dbReference>
<dbReference type="GO" id="GO:0005737">
    <property type="term" value="C:cytoplasm"/>
    <property type="evidence" value="ECO:0007669"/>
    <property type="project" value="UniProtKB-SubCell"/>
</dbReference>
<keyword evidence="2 11" id="KW-0963">Cytoplasm</keyword>
<comment type="pathway">
    <text evidence="11 12">Cell wall biogenesis; peptidoglycan biosynthesis.</text>
</comment>
<evidence type="ECO:0000313" key="17">
    <source>
        <dbReference type="Proteomes" id="UP000885826"/>
    </source>
</evidence>
<dbReference type="NCBIfam" id="TIGR01085">
    <property type="entry name" value="murE"/>
    <property type="match status" value="1"/>
</dbReference>
<evidence type="ECO:0000256" key="12">
    <source>
        <dbReference type="RuleBase" id="RU004135"/>
    </source>
</evidence>
<evidence type="ECO:0000256" key="10">
    <source>
        <dbReference type="ARBA" id="ARBA00023316"/>
    </source>
</evidence>
<dbReference type="InterPro" id="IPR005761">
    <property type="entry name" value="UDP-N-AcMur-Glu-dNH2Pim_ligase"/>
</dbReference>
<keyword evidence="3 11" id="KW-0436">Ligase</keyword>
<evidence type="ECO:0000256" key="8">
    <source>
        <dbReference type="ARBA" id="ARBA00022984"/>
    </source>
</evidence>
<dbReference type="EMBL" id="DRIG01000093">
    <property type="protein sequence ID" value="HEC79249.1"/>
    <property type="molecule type" value="Genomic_DNA"/>
</dbReference>
<dbReference type="EC" id="6.3.2.13" evidence="11"/>
<dbReference type="GO" id="GO:0005524">
    <property type="term" value="F:ATP binding"/>
    <property type="evidence" value="ECO:0007669"/>
    <property type="project" value="UniProtKB-UniRule"/>
</dbReference>
<evidence type="ECO:0000256" key="1">
    <source>
        <dbReference type="ARBA" id="ARBA00005898"/>
    </source>
</evidence>
<sequence length="474" mass="53064">MQLSRLVSVIGGEEHNMKDTDVLSLEFDSRRVTPGSLFIAVKGEKFDGHDFIEDAIKNGAVALITQRKLAVDIPQIVVKDSREAMAKLARRFYGGFEAVEKIGITGTNGKTTTAFLIYSILEQAGKKPGLIGTVYYMNSRKRIKAERTTPESLDIFKLLSDFERDGAEAVVMEVSSHALSLKRMEEIDLDVAVFTNLSQDHLDFHRTIEEYRAAKMRIFSLLKENGYAVYNIDDPALREIEELPVLNKIGYGLQKEGDIRAVLTEESIDGLRMEIFYGDKKYPVASGLIGGFNAYNILAAFTVGCALKQDPEIIIRGIEELKGVKGRMERVVDNIFIDYAHTPSAVGNVLTALRKYCRGRLLIVFGCGGDRDRDKRPKMGAVASERADYVFVTSDNPRSEKPSDIIDDILKGIKKDNYKVIEDRKEAIRYALSIKKDDDVLLVAGKGHEDYQIIGEKKIVFDDAEVIRECLKSL</sequence>
<dbReference type="AlphaFoldDB" id="A0A9C9ENJ6"/>
<gene>
    <name evidence="11" type="primary">murE</name>
    <name evidence="16" type="ORF">ENI34_08960</name>
</gene>
<evidence type="ECO:0000256" key="6">
    <source>
        <dbReference type="ARBA" id="ARBA00022840"/>
    </source>
</evidence>
<dbReference type="InterPro" id="IPR004101">
    <property type="entry name" value="Mur_ligase_C"/>
</dbReference>
<dbReference type="PANTHER" id="PTHR23135">
    <property type="entry name" value="MUR LIGASE FAMILY MEMBER"/>
    <property type="match status" value="1"/>
</dbReference>
<feature type="binding site" evidence="11">
    <location>
        <position position="445"/>
    </location>
    <ligand>
        <name>meso-2,6-diaminopimelate</name>
        <dbReference type="ChEBI" id="CHEBI:57791"/>
    </ligand>
</feature>
<keyword evidence="5 11" id="KW-0547">Nucleotide-binding</keyword>
<reference evidence="16" key="1">
    <citation type="journal article" date="2020" name="mSystems">
        <title>Genome- and Community-Level Interaction Insights into Carbon Utilization and Element Cycling Functions of Hydrothermarchaeota in Hydrothermal Sediment.</title>
        <authorList>
            <person name="Zhou Z."/>
            <person name="Liu Y."/>
            <person name="Xu W."/>
            <person name="Pan J."/>
            <person name="Luo Z.H."/>
            <person name="Li M."/>
        </authorList>
    </citation>
    <scope>NUCLEOTIDE SEQUENCE</scope>
    <source>
        <strain evidence="16">HyVt-388</strain>
    </source>
</reference>
<dbReference type="GO" id="GO:0051301">
    <property type="term" value="P:cell division"/>
    <property type="evidence" value="ECO:0007669"/>
    <property type="project" value="UniProtKB-KW"/>
</dbReference>
<keyword evidence="6 11" id="KW-0067">ATP-binding</keyword>
<dbReference type="PROSITE" id="PS01011">
    <property type="entry name" value="FOLYLPOLYGLU_SYNT_1"/>
    <property type="match status" value="1"/>
</dbReference>
<evidence type="ECO:0000256" key="2">
    <source>
        <dbReference type="ARBA" id="ARBA00022490"/>
    </source>
</evidence>
<feature type="domain" description="Mur ligase N-terminal catalytic" evidence="13">
    <location>
        <begin position="26"/>
        <end position="93"/>
    </location>
</feature>
<organism evidence="16 17">
    <name type="scientific">candidate division WOR-3 bacterium</name>
    <dbReference type="NCBI Taxonomy" id="2052148"/>
    <lineage>
        <taxon>Bacteria</taxon>
        <taxon>Bacteria division WOR-3</taxon>
    </lineage>
</organism>
<feature type="binding site" evidence="11">
    <location>
        <position position="175"/>
    </location>
    <ligand>
        <name>UDP-N-acetyl-alpha-D-muramoyl-L-alanyl-D-glutamate</name>
        <dbReference type="ChEBI" id="CHEBI:83900"/>
    </ligand>
</feature>
<keyword evidence="7 11" id="KW-0133">Cell shape</keyword>
<dbReference type="GO" id="GO:0009252">
    <property type="term" value="P:peptidoglycan biosynthetic process"/>
    <property type="evidence" value="ECO:0007669"/>
    <property type="project" value="UniProtKB-UniRule"/>
</dbReference>
<dbReference type="GO" id="GO:0000287">
    <property type="term" value="F:magnesium ion binding"/>
    <property type="evidence" value="ECO:0007669"/>
    <property type="project" value="UniProtKB-UniRule"/>
</dbReference>
<feature type="short sequence motif" description="Meso-diaminopimelate recognition motif" evidence="11">
    <location>
        <begin position="395"/>
        <end position="398"/>
    </location>
</feature>
<dbReference type="Gene3D" id="3.40.1190.10">
    <property type="entry name" value="Mur-like, catalytic domain"/>
    <property type="match status" value="1"/>
</dbReference>